<keyword evidence="2" id="KW-0732">Signal</keyword>
<reference evidence="3 4" key="1">
    <citation type="journal article" date="2019" name="bioRxiv">
        <title>Bacteria contribute to plant secondary compound degradation in a generalist herbivore system.</title>
        <authorList>
            <person name="Francoeur C.B."/>
            <person name="Khadempour L."/>
            <person name="Moreira-Soto R.D."/>
            <person name="Gotting K."/>
            <person name="Book A.J."/>
            <person name="Pinto-Tomas A.A."/>
            <person name="Keefover-Ring K."/>
            <person name="Currie C.R."/>
        </authorList>
    </citation>
    <scope>NUCLEOTIDE SEQUENCE [LARGE SCALE GENOMIC DNA]</scope>
    <source>
        <strain evidence="3">Acro-835</strain>
    </source>
</reference>
<gene>
    <name evidence="3" type="primary">qseG</name>
    <name evidence="3" type="ORF">F3J40_05295</name>
</gene>
<protein>
    <submittedName>
        <fullName evidence="3">Two-component system QseEF-associated lipoprotein QseG</fullName>
    </submittedName>
</protein>
<dbReference type="Pfam" id="PF13942">
    <property type="entry name" value="Lipoprotein_20"/>
    <property type="match status" value="1"/>
</dbReference>
<name>A0ABX0R6J8_9GAMM</name>
<feature type="signal peptide" evidence="2">
    <location>
        <begin position="1"/>
        <end position="26"/>
    </location>
</feature>
<sequence>MRMVMPLLLSALLLSACSTTKVPSVASDSHKVAEPVLQLPDYLATDCRDVWHIEAASAMSNPLYWLRAIDCADRLSPADARAEAHGWPVESWSRAFKQGILLANGNVTPPERRDFVNALDSYSTEFPSQVRPLIQLWRSQQAAQLELSETRTRAFKLQQGSDGQLEQLQQQLSQSRQAQAETQRKLQRLADIERQLSSRKSPDASDSTHAAHEEP</sequence>
<dbReference type="RefSeq" id="WP_026042622.1">
    <property type="nucleotide sequence ID" value="NZ_VWXF01000001.1"/>
</dbReference>
<proteinExistence type="predicted"/>
<dbReference type="EMBL" id="VWXF01000001">
    <property type="protein sequence ID" value="NIF21022.1"/>
    <property type="molecule type" value="Genomic_DNA"/>
</dbReference>
<feature type="compositionally biased region" description="Basic and acidic residues" evidence="1">
    <location>
        <begin position="192"/>
        <end position="203"/>
    </location>
</feature>
<evidence type="ECO:0000313" key="4">
    <source>
        <dbReference type="Proteomes" id="UP001515683"/>
    </source>
</evidence>
<feature type="region of interest" description="Disordered" evidence="1">
    <location>
        <begin position="192"/>
        <end position="215"/>
    </location>
</feature>
<dbReference type="NCBIfam" id="NF007997">
    <property type="entry name" value="PRK10722.1"/>
    <property type="match status" value="1"/>
</dbReference>
<dbReference type="Proteomes" id="UP001515683">
    <property type="component" value="Unassembled WGS sequence"/>
</dbReference>
<evidence type="ECO:0000256" key="2">
    <source>
        <dbReference type="SAM" id="SignalP"/>
    </source>
</evidence>
<evidence type="ECO:0000256" key="1">
    <source>
        <dbReference type="SAM" id="MobiDB-lite"/>
    </source>
</evidence>
<evidence type="ECO:0000313" key="3">
    <source>
        <dbReference type="EMBL" id="NIF21022.1"/>
    </source>
</evidence>
<dbReference type="PROSITE" id="PS51257">
    <property type="entry name" value="PROKAR_LIPOPROTEIN"/>
    <property type="match status" value="1"/>
</dbReference>
<comment type="caution">
    <text evidence="3">The sequence shown here is derived from an EMBL/GenBank/DDBJ whole genome shotgun (WGS) entry which is preliminary data.</text>
</comment>
<dbReference type="InterPro" id="IPR025262">
    <property type="entry name" value="QseG"/>
</dbReference>
<accession>A0ABX0R6J8</accession>
<organism evidence="3 4">
    <name type="scientific">Candidatus Pantoea multigeneris</name>
    <dbReference type="NCBI Taxonomy" id="2608357"/>
    <lineage>
        <taxon>Bacteria</taxon>
        <taxon>Pseudomonadati</taxon>
        <taxon>Pseudomonadota</taxon>
        <taxon>Gammaproteobacteria</taxon>
        <taxon>Enterobacterales</taxon>
        <taxon>Erwiniaceae</taxon>
        <taxon>Pantoea</taxon>
    </lineage>
</organism>
<keyword evidence="4" id="KW-1185">Reference proteome</keyword>
<feature type="chain" id="PRO_5046796350" evidence="2">
    <location>
        <begin position="27"/>
        <end position="215"/>
    </location>
</feature>
<keyword evidence="3" id="KW-0449">Lipoprotein</keyword>